<dbReference type="AlphaFoldDB" id="A0A423JY18"/>
<protein>
    <submittedName>
        <fullName evidence="1">Uncharacterized protein</fullName>
    </submittedName>
</protein>
<comment type="caution">
    <text evidence="1">The sequence shown here is derived from an EMBL/GenBank/DDBJ whole genome shotgun (WGS) entry which is preliminary data.</text>
</comment>
<gene>
    <name evidence="1" type="ORF">BK666_22805</name>
</gene>
<dbReference type="Proteomes" id="UP000285349">
    <property type="component" value="Unassembled WGS sequence"/>
</dbReference>
<dbReference type="InterPro" id="IPR051200">
    <property type="entry name" value="Host-pathogen_enzymatic-act"/>
</dbReference>
<dbReference type="OrthoDB" id="6802184at2"/>
<dbReference type="InterPro" id="IPR011044">
    <property type="entry name" value="Quino_amine_DH_bsu"/>
</dbReference>
<dbReference type="RefSeq" id="WP_123513425.1">
    <property type="nucleotide sequence ID" value="NZ_MOBQ01000027.1"/>
</dbReference>
<dbReference type="EMBL" id="MOBQ01000027">
    <property type="protein sequence ID" value="RON42574.1"/>
    <property type="molecule type" value="Genomic_DNA"/>
</dbReference>
<evidence type="ECO:0000313" key="1">
    <source>
        <dbReference type="EMBL" id="RON42574.1"/>
    </source>
</evidence>
<sequence>MKTTVQSPRSPDAGTVGKGLRTPVVIAVVEVGREPVCLALAAQGSVACVCNTEDSTLMLVDTTAHRVSAVISLPIRPLAVVIDPTSTRAYAAGLGKPLVVVIDIPARKVIDTIAASEGQAMAISAGGERIFINANSPTNGQIGVIDTASARLLDTIDAGPFTSAAVLSEDGRLFHCDYLHHELKVMDTLTAEISTVLSLPEPFEEMALSPEGDFGYVPYRTTAGIVVKIDLSSYDVVDWLPVPALPHGFTLSPDGGLACCCSAAERSVSIIDTGTWQVISRFQAGEYPQAPVFSADGKRLYICDSSGDAVWVIALD</sequence>
<dbReference type="PANTHER" id="PTHR47197">
    <property type="entry name" value="PROTEIN NIRF"/>
    <property type="match status" value="1"/>
</dbReference>
<evidence type="ECO:0000313" key="2">
    <source>
        <dbReference type="Proteomes" id="UP000285349"/>
    </source>
</evidence>
<proteinExistence type="predicted"/>
<dbReference type="Gene3D" id="2.130.10.10">
    <property type="entry name" value="YVTN repeat-like/Quinoprotein amine dehydrogenase"/>
    <property type="match status" value="2"/>
</dbReference>
<dbReference type="SUPFAM" id="SSF50969">
    <property type="entry name" value="YVTN repeat-like/Quinoprotein amine dehydrogenase"/>
    <property type="match status" value="1"/>
</dbReference>
<reference evidence="1 2" key="1">
    <citation type="submission" date="2016-10" db="EMBL/GenBank/DDBJ databases">
        <title>Comparative genome analysis of multiple Pseudomonas spp. focuses on biocontrol and plant growth promoting traits.</title>
        <authorList>
            <person name="Tao X.-Y."/>
            <person name="Taylor C.G."/>
        </authorList>
    </citation>
    <scope>NUCLEOTIDE SEQUENCE [LARGE SCALE GENOMIC DNA]</scope>
    <source>
        <strain evidence="1 2">37A10</strain>
    </source>
</reference>
<name>A0A423JY18_9PSED</name>
<accession>A0A423JY18</accession>
<dbReference type="InterPro" id="IPR015943">
    <property type="entry name" value="WD40/YVTN_repeat-like_dom_sf"/>
</dbReference>
<dbReference type="PANTHER" id="PTHR47197:SF3">
    <property type="entry name" value="DIHYDRO-HEME D1 DEHYDROGENASE"/>
    <property type="match status" value="1"/>
</dbReference>
<organism evidence="1 2">
    <name type="scientific">Pseudomonas frederiksbergensis</name>
    <dbReference type="NCBI Taxonomy" id="104087"/>
    <lineage>
        <taxon>Bacteria</taxon>
        <taxon>Pseudomonadati</taxon>
        <taxon>Pseudomonadota</taxon>
        <taxon>Gammaproteobacteria</taxon>
        <taxon>Pseudomonadales</taxon>
        <taxon>Pseudomonadaceae</taxon>
        <taxon>Pseudomonas</taxon>
    </lineage>
</organism>